<dbReference type="InterPro" id="IPR006026">
    <property type="entry name" value="Peptidase_Metallo"/>
</dbReference>
<feature type="domain" description="Peptidase M12A" evidence="3">
    <location>
        <begin position="62"/>
        <end position="258"/>
    </location>
</feature>
<name>A0ABM1XPM0_AEDAL</name>
<dbReference type="InterPro" id="IPR034035">
    <property type="entry name" value="Astacin-like_dom"/>
</dbReference>
<dbReference type="SMART" id="SM00235">
    <property type="entry name" value="ZnMc"/>
    <property type="match status" value="1"/>
</dbReference>
<dbReference type="EnsemblMetazoa" id="AALFPA23_001625.R38861">
    <property type="protein sequence ID" value="AALFPA23_001625.P38861"/>
    <property type="gene ID" value="AALFPA23_001625"/>
</dbReference>
<keyword evidence="1 2" id="KW-0862">Zinc</keyword>
<dbReference type="PANTHER" id="PTHR10127">
    <property type="entry name" value="DISCOIDIN, CUB, EGF, LAMININ , AND ZINC METALLOPROTEASE DOMAIN CONTAINING"/>
    <property type="match status" value="1"/>
</dbReference>
<keyword evidence="1 2" id="KW-0645">Protease</keyword>
<evidence type="ECO:0000313" key="5">
    <source>
        <dbReference type="Proteomes" id="UP000069940"/>
    </source>
</evidence>
<evidence type="ECO:0000256" key="2">
    <source>
        <dbReference type="RuleBase" id="RU361183"/>
    </source>
</evidence>
<dbReference type="SUPFAM" id="SSF55486">
    <property type="entry name" value="Metalloproteases ('zincins'), catalytic domain"/>
    <property type="match status" value="1"/>
</dbReference>
<proteinExistence type="predicted"/>
<feature type="chain" id="PRO_5044955459" description="Metalloendopeptidase" evidence="2">
    <location>
        <begin position="23"/>
        <end position="259"/>
    </location>
</feature>
<feature type="signal peptide" evidence="2">
    <location>
        <begin position="1"/>
        <end position="22"/>
    </location>
</feature>
<feature type="active site" evidence="1">
    <location>
        <position position="156"/>
    </location>
</feature>
<reference evidence="5" key="1">
    <citation type="journal article" date="2015" name="Proc. Natl. Acad. Sci. U.S.A.">
        <title>Genome sequence of the Asian Tiger mosquito, Aedes albopictus, reveals insights into its biology, genetics, and evolution.</title>
        <authorList>
            <person name="Chen X.G."/>
            <person name="Jiang X."/>
            <person name="Gu J."/>
            <person name="Xu M."/>
            <person name="Wu Y."/>
            <person name="Deng Y."/>
            <person name="Zhang C."/>
            <person name="Bonizzoni M."/>
            <person name="Dermauw W."/>
            <person name="Vontas J."/>
            <person name="Armbruster P."/>
            <person name="Huang X."/>
            <person name="Yang Y."/>
            <person name="Zhang H."/>
            <person name="He W."/>
            <person name="Peng H."/>
            <person name="Liu Y."/>
            <person name="Wu K."/>
            <person name="Chen J."/>
            <person name="Lirakis M."/>
            <person name="Topalis P."/>
            <person name="Van Leeuwen T."/>
            <person name="Hall A.B."/>
            <person name="Jiang X."/>
            <person name="Thorpe C."/>
            <person name="Mueller R.L."/>
            <person name="Sun C."/>
            <person name="Waterhouse R.M."/>
            <person name="Yan G."/>
            <person name="Tu Z.J."/>
            <person name="Fang X."/>
            <person name="James A.A."/>
        </authorList>
    </citation>
    <scope>NUCLEOTIDE SEQUENCE [LARGE SCALE GENOMIC DNA]</scope>
    <source>
        <strain evidence="5">Foshan</strain>
    </source>
</reference>
<keyword evidence="1 2" id="KW-0482">Metalloprotease</keyword>
<dbReference type="InterPro" id="IPR001506">
    <property type="entry name" value="Peptidase_M12A"/>
</dbReference>
<dbReference type="Proteomes" id="UP000069940">
    <property type="component" value="Unassembled WGS sequence"/>
</dbReference>
<keyword evidence="5" id="KW-1185">Reference proteome</keyword>
<dbReference type="Pfam" id="PF01400">
    <property type="entry name" value="Astacin"/>
    <property type="match status" value="1"/>
</dbReference>
<dbReference type="PROSITE" id="PS51864">
    <property type="entry name" value="ASTACIN"/>
    <property type="match status" value="1"/>
</dbReference>
<feature type="binding site" evidence="1">
    <location>
        <position position="165"/>
    </location>
    <ligand>
        <name>Zn(2+)</name>
        <dbReference type="ChEBI" id="CHEBI:29105"/>
        <note>catalytic</note>
    </ligand>
</feature>
<dbReference type="PANTHER" id="PTHR10127:SF814">
    <property type="entry name" value="MEPRIN A SUBUNIT BETA"/>
    <property type="match status" value="1"/>
</dbReference>
<feature type="binding site" evidence="1">
    <location>
        <position position="159"/>
    </location>
    <ligand>
        <name>Zn(2+)</name>
        <dbReference type="ChEBI" id="CHEBI:29105"/>
        <note>catalytic</note>
    </ligand>
</feature>
<keyword evidence="1 2" id="KW-0479">Metal-binding</keyword>
<dbReference type="RefSeq" id="XP_019555343.2">
    <property type="nucleotide sequence ID" value="XM_019699798.3"/>
</dbReference>
<dbReference type="EC" id="3.4.24.-" evidence="2"/>
<evidence type="ECO:0000259" key="3">
    <source>
        <dbReference type="PROSITE" id="PS51864"/>
    </source>
</evidence>
<evidence type="ECO:0000256" key="1">
    <source>
        <dbReference type="PROSITE-ProRule" id="PRU01211"/>
    </source>
</evidence>
<comment type="caution">
    <text evidence="1">Lacks conserved residue(s) required for the propagation of feature annotation.</text>
</comment>
<keyword evidence="1 2" id="KW-0378">Hydrolase</keyword>
<accession>A0ABM1XPM0</accession>
<dbReference type="GeneID" id="109424634"/>
<evidence type="ECO:0000313" key="4">
    <source>
        <dbReference type="EnsemblMetazoa" id="AALFPA23_001625.P38861"/>
    </source>
</evidence>
<dbReference type="CDD" id="cd04280">
    <property type="entry name" value="ZnMc_astacin_like"/>
    <property type="match status" value="1"/>
</dbReference>
<comment type="cofactor">
    <cofactor evidence="1 2">
        <name>Zn(2+)</name>
        <dbReference type="ChEBI" id="CHEBI:29105"/>
    </cofactor>
    <text evidence="1 2">Binds 1 zinc ion per subunit.</text>
</comment>
<dbReference type="InterPro" id="IPR024079">
    <property type="entry name" value="MetalloPept_cat_dom_sf"/>
</dbReference>
<dbReference type="PRINTS" id="PR00480">
    <property type="entry name" value="ASTACIN"/>
</dbReference>
<reference evidence="4" key="2">
    <citation type="submission" date="2025-05" db="UniProtKB">
        <authorList>
            <consortium name="EnsemblMetazoa"/>
        </authorList>
    </citation>
    <scope>IDENTIFICATION</scope>
    <source>
        <strain evidence="4">Foshan</strain>
    </source>
</reference>
<protein>
    <recommendedName>
        <fullName evidence="2">Metalloendopeptidase</fullName>
        <ecNumber evidence="2">3.4.24.-</ecNumber>
    </recommendedName>
</protein>
<organism evidence="4 5">
    <name type="scientific">Aedes albopictus</name>
    <name type="common">Asian tiger mosquito</name>
    <name type="synonym">Stegomyia albopicta</name>
    <dbReference type="NCBI Taxonomy" id="7160"/>
    <lineage>
        <taxon>Eukaryota</taxon>
        <taxon>Metazoa</taxon>
        <taxon>Ecdysozoa</taxon>
        <taxon>Arthropoda</taxon>
        <taxon>Hexapoda</taxon>
        <taxon>Insecta</taxon>
        <taxon>Pterygota</taxon>
        <taxon>Neoptera</taxon>
        <taxon>Endopterygota</taxon>
        <taxon>Diptera</taxon>
        <taxon>Nematocera</taxon>
        <taxon>Culicoidea</taxon>
        <taxon>Culicidae</taxon>
        <taxon>Culicinae</taxon>
        <taxon>Aedini</taxon>
        <taxon>Aedes</taxon>
        <taxon>Stegomyia</taxon>
    </lineage>
</organism>
<dbReference type="Gene3D" id="3.40.390.10">
    <property type="entry name" value="Collagenase (Catalytic Domain)"/>
    <property type="match status" value="1"/>
</dbReference>
<feature type="binding site" evidence="1">
    <location>
        <position position="155"/>
    </location>
    <ligand>
        <name>Zn(2+)</name>
        <dbReference type="ChEBI" id="CHEBI:29105"/>
        <note>catalytic</note>
    </ligand>
</feature>
<keyword evidence="2" id="KW-0732">Signal</keyword>
<sequence length="259" mass="28560">MGKKLAFLLWFVPLLLAGVTEGAPLDVEVQPADVAAEEAGGHFQGDIILDSNQEEILSTGRSALIGASYRWPSQIVYYYITPGHFTTSQQNSIIAALDELMANSCVKFVARTTQTDYVRVTGEYSGCWSYLGHVGGAQQLNLQPNGCMSKGTIMHEFLHALGFVHMQSSSDRDFYVKINWGAIQGGKESNFYRYDSTVINDLGVPYDYNSVMHYRADAFTSNGDATIIPIESGVTIGQRVGLSYKDIKRLNLLYPTCNN</sequence>